<gene>
    <name evidence="7" type="ORF">A5802_001127</name>
</gene>
<dbReference type="Proteomes" id="UP000195024">
    <property type="component" value="Unassembled WGS sequence"/>
</dbReference>
<dbReference type="InterPro" id="IPR000551">
    <property type="entry name" value="MerR-type_HTH_dom"/>
</dbReference>
<evidence type="ECO:0000256" key="1">
    <source>
        <dbReference type="ARBA" id="ARBA00022491"/>
    </source>
</evidence>
<dbReference type="SMART" id="SM00422">
    <property type="entry name" value="HTH_MERR"/>
    <property type="match status" value="1"/>
</dbReference>
<keyword evidence="2" id="KW-0805">Transcription regulation</keyword>
<name>A0A1I4J8D8_ENTMU</name>
<evidence type="ECO:0000256" key="3">
    <source>
        <dbReference type="ARBA" id="ARBA00023125"/>
    </source>
</evidence>
<dbReference type="GO" id="GO:0003677">
    <property type="term" value="F:DNA binding"/>
    <property type="evidence" value="ECO:0007669"/>
    <property type="project" value="UniProtKB-KW"/>
</dbReference>
<keyword evidence="1" id="KW-0678">Repressor</keyword>
<dbReference type="Pfam" id="PF13411">
    <property type="entry name" value="MerR_1"/>
    <property type="match status" value="1"/>
</dbReference>
<proteinExistence type="predicted"/>
<dbReference type="Gene3D" id="1.10.1660.10">
    <property type="match status" value="1"/>
</dbReference>
<dbReference type="PANTHER" id="PTHR30204:SF69">
    <property type="entry name" value="MERR-FAMILY TRANSCRIPTIONAL REGULATOR"/>
    <property type="match status" value="1"/>
</dbReference>
<dbReference type="AlphaFoldDB" id="A0A1I4J8D8"/>
<protein>
    <recommendedName>
        <fullName evidence="6">HTH merR-type domain-containing protein</fullName>
    </recommendedName>
</protein>
<keyword evidence="3" id="KW-0238">DNA-binding</keyword>
<dbReference type="SUPFAM" id="SSF46955">
    <property type="entry name" value="Putative DNA-binding domain"/>
    <property type="match status" value="1"/>
</dbReference>
<feature type="domain" description="HTH merR-type" evidence="6">
    <location>
        <begin position="10"/>
        <end position="80"/>
    </location>
</feature>
<evidence type="ECO:0000313" key="8">
    <source>
        <dbReference type="Proteomes" id="UP000195024"/>
    </source>
</evidence>
<sequence length="268" mass="31227">MREKDKRSELLSIGEMAKITGVNIKSLRYYEQVGVLLPVYINPDSGYRYYSLAQVSAVELIQACVEIGLPLKELHRFSDPNNSIDYLSFLSYSEELMKQKIELLQQNLKGMQEVKEEIKLLKKYRHSKKQHIRQLSEKYLYVFPYQPTDNKKTLYTEAAHLFDRSMEAGYEPLYDFGILYEFIDKDVQQYMYIEIKPTKNVGNNIKILPSGEYVCRFSPKSYGERLPELFPEIFEKKAAVLAIEAEASTGTLEEIVYEIRVFSDGMND</sequence>
<reference evidence="7 8" key="1">
    <citation type="submission" date="2017-05" db="EMBL/GenBank/DDBJ databases">
        <title>The Genome Sequence of Enterococcus mundtii 6B1_DIV0119.</title>
        <authorList>
            <consortium name="The Broad Institute Genomics Platform"/>
            <consortium name="The Broad Institute Genomic Center for Infectious Diseases"/>
            <person name="Earl A."/>
            <person name="Manson A."/>
            <person name="Schwartman J."/>
            <person name="Gilmore M."/>
            <person name="Abouelleil A."/>
            <person name="Cao P."/>
            <person name="Chapman S."/>
            <person name="Cusick C."/>
            <person name="Shea T."/>
            <person name="Young S."/>
            <person name="Neafsey D."/>
            <person name="Nusbaum C."/>
            <person name="Birren B."/>
        </authorList>
    </citation>
    <scope>NUCLEOTIDE SEQUENCE [LARGE SCALE GENOMIC DNA]</scope>
    <source>
        <strain evidence="7 8">6B1_DIV0119</strain>
    </source>
</reference>
<dbReference type="RefSeq" id="WP_074799093.1">
    <property type="nucleotide sequence ID" value="NZ_FOUC01000001.1"/>
</dbReference>
<comment type="caution">
    <text evidence="7">The sequence shown here is derived from an EMBL/GenBank/DDBJ whole genome shotgun (WGS) entry which is preliminary data.</text>
</comment>
<evidence type="ECO:0000256" key="4">
    <source>
        <dbReference type="ARBA" id="ARBA00023163"/>
    </source>
</evidence>
<dbReference type="InterPro" id="IPR047057">
    <property type="entry name" value="MerR_fam"/>
</dbReference>
<keyword evidence="4" id="KW-0804">Transcription</keyword>
<evidence type="ECO:0000313" key="7">
    <source>
        <dbReference type="EMBL" id="OTP27392.1"/>
    </source>
</evidence>
<accession>A0A1I4J8D8</accession>
<feature type="coiled-coil region" evidence="5">
    <location>
        <begin position="94"/>
        <end position="121"/>
    </location>
</feature>
<dbReference type="PANTHER" id="PTHR30204">
    <property type="entry name" value="REDOX-CYCLING DRUG-SENSING TRANSCRIPTIONAL ACTIVATOR SOXR"/>
    <property type="match status" value="1"/>
</dbReference>
<dbReference type="EMBL" id="NGMS01000001">
    <property type="protein sequence ID" value="OTP27392.1"/>
    <property type="molecule type" value="Genomic_DNA"/>
</dbReference>
<dbReference type="PROSITE" id="PS00552">
    <property type="entry name" value="HTH_MERR_1"/>
    <property type="match status" value="1"/>
</dbReference>
<evidence type="ECO:0000256" key="5">
    <source>
        <dbReference type="SAM" id="Coils"/>
    </source>
</evidence>
<dbReference type="GO" id="GO:0003700">
    <property type="term" value="F:DNA-binding transcription factor activity"/>
    <property type="evidence" value="ECO:0007669"/>
    <property type="project" value="InterPro"/>
</dbReference>
<keyword evidence="5" id="KW-0175">Coiled coil</keyword>
<evidence type="ECO:0000256" key="2">
    <source>
        <dbReference type="ARBA" id="ARBA00023015"/>
    </source>
</evidence>
<dbReference type="InterPro" id="IPR009061">
    <property type="entry name" value="DNA-bd_dom_put_sf"/>
</dbReference>
<evidence type="ECO:0000259" key="6">
    <source>
        <dbReference type="PROSITE" id="PS50937"/>
    </source>
</evidence>
<organism evidence="7 8">
    <name type="scientific">Enterococcus mundtii</name>
    <dbReference type="NCBI Taxonomy" id="53346"/>
    <lineage>
        <taxon>Bacteria</taxon>
        <taxon>Bacillati</taxon>
        <taxon>Bacillota</taxon>
        <taxon>Bacilli</taxon>
        <taxon>Lactobacillales</taxon>
        <taxon>Enterococcaceae</taxon>
        <taxon>Enterococcus</taxon>
    </lineage>
</organism>
<dbReference type="PROSITE" id="PS50937">
    <property type="entry name" value="HTH_MERR_2"/>
    <property type="match status" value="1"/>
</dbReference>